<dbReference type="AlphaFoldDB" id="H0R316"/>
<comment type="similarity">
    <text evidence="1">Belongs to the FAD-binding monooxygenase family.</text>
</comment>
<dbReference type="Pfam" id="PF00743">
    <property type="entry name" value="FMO-like"/>
    <property type="match status" value="1"/>
</dbReference>
<dbReference type="PANTHER" id="PTHR42877">
    <property type="entry name" value="L-ORNITHINE N(5)-MONOOXYGENASE-RELATED"/>
    <property type="match status" value="1"/>
</dbReference>
<sequence>MTISVAIIGAGFAGIGTAIRLKDKGITDFVIFERDSRVGGTWRDNTYPGAACDIPSRLYSYSFAPNPDWSRTYSGSDEILGYIDTMVDSSGIAPHIRFGHTVSGLRFDDEAGEWTISFEAGLESVVAQSVVVASGPLANASFPDIRGIDDYAGHKIHSARWDHDYDFAGKKVAVIGTGASAVQIVPELVKTAKSVKVFQRTPSWVLPRVNPATSESTKRLYRNTPLAQRLARAAWFWGHESVALGVVWNTPLTRVVEAVSKLHLRTQVSDPWLRRQLTPDFAAGCKRLLMTSDYYPALQRDNCKLVTWPIAQLSANGIRTVEGIEHQADAIVFATGFDVSKAGTPIPITGMDGRELGAEWSNGAYAYRSVAVSGYPNLYFTFGPNSGPGHSSALVYMEAQIDYITDAISLVIENAWKSLEVRADAQASYNNDIQERLTSTTWNSGCQSWYLTDDGFNATMFPGFATQYVNQLRRVELQDFRITIRQNEFAQAAAG</sequence>
<evidence type="ECO:0000313" key="5">
    <source>
        <dbReference type="EMBL" id="GAB19467.1"/>
    </source>
</evidence>
<evidence type="ECO:0000256" key="1">
    <source>
        <dbReference type="ARBA" id="ARBA00010139"/>
    </source>
</evidence>
<accession>H0R316</accession>
<dbReference type="eggNOG" id="COG2072">
    <property type="taxonomic scope" value="Bacteria"/>
</dbReference>
<dbReference type="GO" id="GO:0050660">
    <property type="term" value="F:flavin adenine dinucleotide binding"/>
    <property type="evidence" value="ECO:0007669"/>
    <property type="project" value="InterPro"/>
</dbReference>
<dbReference type="Gene3D" id="3.50.50.60">
    <property type="entry name" value="FAD/NAD(P)-binding domain"/>
    <property type="match status" value="2"/>
</dbReference>
<dbReference type="GO" id="GO:0004499">
    <property type="term" value="F:N,N-dimethylaniline monooxygenase activity"/>
    <property type="evidence" value="ECO:0007669"/>
    <property type="project" value="InterPro"/>
</dbReference>
<keyword evidence="6" id="KW-1185">Reference proteome</keyword>
<dbReference type="RefSeq" id="WP_007318802.1">
    <property type="nucleotide sequence ID" value="NZ_BAEH01000086.1"/>
</dbReference>
<evidence type="ECO:0000313" key="6">
    <source>
        <dbReference type="Proteomes" id="UP000035034"/>
    </source>
</evidence>
<dbReference type="EMBL" id="BAEH01000086">
    <property type="protein sequence ID" value="GAB19467.1"/>
    <property type="molecule type" value="Genomic_DNA"/>
</dbReference>
<dbReference type="STRING" id="1077974.GOEFS_086_00370"/>
<keyword evidence="2" id="KW-0285">Flavoprotein</keyword>
<organism evidence="5 6">
    <name type="scientific">Gordonia effusa NBRC 100432</name>
    <dbReference type="NCBI Taxonomy" id="1077974"/>
    <lineage>
        <taxon>Bacteria</taxon>
        <taxon>Bacillati</taxon>
        <taxon>Actinomycetota</taxon>
        <taxon>Actinomycetes</taxon>
        <taxon>Mycobacteriales</taxon>
        <taxon>Gordoniaceae</taxon>
        <taxon>Gordonia</taxon>
    </lineage>
</organism>
<gene>
    <name evidence="5" type="ORF">GOEFS_086_00370</name>
</gene>
<dbReference type="PRINTS" id="PR00370">
    <property type="entry name" value="FMOXYGENASE"/>
</dbReference>
<dbReference type="InterPro" id="IPR000960">
    <property type="entry name" value="Flavin_mOase"/>
</dbReference>
<dbReference type="OrthoDB" id="5168853at2"/>
<dbReference type="PANTHER" id="PTHR42877:SF4">
    <property type="entry name" value="FAD_NAD(P)-BINDING DOMAIN-CONTAINING PROTEIN-RELATED"/>
    <property type="match status" value="1"/>
</dbReference>
<dbReference type="InterPro" id="IPR020946">
    <property type="entry name" value="Flavin_mOase-like"/>
</dbReference>
<dbReference type="InterPro" id="IPR051209">
    <property type="entry name" value="FAD-bind_Monooxygenase_sf"/>
</dbReference>
<dbReference type="GO" id="GO:0050661">
    <property type="term" value="F:NADP binding"/>
    <property type="evidence" value="ECO:0007669"/>
    <property type="project" value="InterPro"/>
</dbReference>
<comment type="caution">
    <text evidence="5">The sequence shown here is derived from an EMBL/GenBank/DDBJ whole genome shotgun (WGS) entry which is preliminary data.</text>
</comment>
<keyword evidence="3" id="KW-0274">FAD</keyword>
<reference evidence="5 6" key="1">
    <citation type="submission" date="2011-12" db="EMBL/GenBank/DDBJ databases">
        <title>Whole genome shotgun sequence of Gordonia effusa NBRC 100432.</title>
        <authorList>
            <person name="Yoshida I."/>
            <person name="Takarada H."/>
            <person name="Hosoyama A."/>
            <person name="Tsuchikane K."/>
            <person name="Katsumata H."/>
            <person name="Yamazaki S."/>
            <person name="Fujita N."/>
        </authorList>
    </citation>
    <scope>NUCLEOTIDE SEQUENCE [LARGE SCALE GENOMIC DNA]</scope>
    <source>
        <strain evidence="5 6">NBRC 100432</strain>
    </source>
</reference>
<keyword evidence="5" id="KW-0503">Monooxygenase</keyword>
<evidence type="ECO:0000256" key="3">
    <source>
        <dbReference type="ARBA" id="ARBA00022827"/>
    </source>
</evidence>
<evidence type="ECO:0000256" key="2">
    <source>
        <dbReference type="ARBA" id="ARBA00022630"/>
    </source>
</evidence>
<keyword evidence="4" id="KW-0560">Oxidoreductase</keyword>
<dbReference type="SUPFAM" id="SSF51905">
    <property type="entry name" value="FAD/NAD(P)-binding domain"/>
    <property type="match status" value="2"/>
</dbReference>
<name>H0R316_9ACTN</name>
<evidence type="ECO:0000256" key="4">
    <source>
        <dbReference type="ARBA" id="ARBA00023002"/>
    </source>
</evidence>
<proteinExistence type="inferred from homology"/>
<dbReference type="Proteomes" id="UP000035034">
    <property type="component" value="Unassembled WGS sequence"/>
</dbReference>
<dbReference type="InterPro" id="IPR036188">
    <property type="entry name" value="FAD/NAD-bd_sf"/>
</dbReference>
<protein>
    <submittedName>
        <fullName evidence="5">Putative flavin-containing monooxygenase</fullName>
    </submittedName>
</protein>